<dbReference type="AlphaFoldDB" id="A0A6U0ITS7"/>
<dbReference type="PANTHER" id="PTHR47725">
    <property type="entry name" value="OS03G0364000 PROTEIN"/>
    <property type="match status" value="1"/>
</dbReference>
<dbReference type="PANTHER" id="PTHR47725:SF2">
    <property type="entry name" value="UBIQUITIN-LIKE DOMAIN-CONTAINING PROTEIN"/>
    <property type="match status" value="1"/>
</dbReference>
<evidence type="ECO:0000313" key="3">
    <source>
        <dbReference type="EMBL" id="CAD8362472.1"/>
    </source>
</evidence>
<dbReference type="CDD" id="cd17039">
    <property type="entry name" value="Ubl_ubiquitin_like"/>
    <property type="match status" value="1"/>
</dbReference>
<reference evidence="3" key="1">
    <citation type="submission" date="2021-01" db="EMBL/GenBank/DDBJ databases">
        <authorList>
            <person name="Corre E."/>
            <person name="Pelletier E."/>
            <person name="Niang G."/>
            <person name="Scheremetjew M."/>
            <person name="Finn R."/>
            <person name="Kale V."/>
            <person name="Holt S."/>
            <person name="Cochrane G."/>
            <person name="Meng A."/>
            <person name="Brown T."/>
            <person name="Cohen L."/>
        </authorList>
    </citation>
    <scope>NUCLEOTIDE SEQUENCE</scope>
    <source>
        <strain evidence="3">CCMP3303</strain>
    </source>
</reference>
<feature type="domain" description="Ubiquitin-like" evidence="2">
    <location>
        <begin position="9"/>
        <end position="101"/>
    </location>
</feature>
<dbReference type="EMBL" id="HBEJ01003296">
    <property type="protein sequence ID" value="CAD8362472.1"/>
    <property type="molecule type" value="Transcribed_RNA"/>
</dbReference>
<feature type="compositionally biased region" description="Low complexity" evidence="1">
    <location>
        <begin position="41"/>
        <end position="59"/>
    </location>
</feature>
<dbReference type="SUPFAM" id="SSF54236">
    <property type="entry name" value="Ubiquitin-like"/>
    <property type="match status" value="1"/>
</dbReference>
<evidence type="ECO:0000256" key="1">
    <source>
        <dbReference type="SAM" id="MobiDB-lite"/>
    </source>
</evidence>
<sequence length="127" mass="13662">MSSASDKIICVRCKRQNATFFVRVKTTQTIADVKQEISDALSCSSDDSSPSASPTAVPPQKMRIYASDKEGSDPLPNAATLADHEIASDAILYVVFRKAGKEDVEDATADADDDCWEGIAIETGEME</sequence>
<dbReference type="InterPro" id="IPR000626">
    <property type="entry name" value="Ubiquitin-like_dom"/>
</dbReference>
<proteinExistence type="predicted"/>
<feature type="region of interest" description="Disordered" evidence="1">
    <location>
        <begin position="41"/>
        <end position="62"/>
    </location>
</feature>
<evidence type="ECO:0000259" key="2">
    <source>
        <dbReference type="PROSITE" id="PS50053"/>
    </source>
</evidence>
<dbReference type="Gene3D" id="3.10.20.90">
    <property type="entry name" value="Phosphatidylinositol 3-kinase Catalytic Subunit, Chain A, domain 1"/>
    <property type="match status" value="1"/>
</dbReference>
<gene>
    <name evidence="3" type="ORF">MPOL1434_LOCUS1948</name>
    <name evidence="4" type="ORF">MPOL1434_LOCUS1949</name>
</gene>
<protein>
    <recommendedName>
        <fullName evidence="2">Ubiquitin-like domain-containing protein</fullName>
    </recommendedName>
</protein>
<evidence type="ECO:0000313" key="4">
    <source>
        <dbReference type="EMBL" id="CAD8362474.1"/>
    </source>
</evidence>
<dbReference type="InterPro" id="IPR029071">
    <property type="entry name" value="Ubiquitin-like_domsf"/>
</dbReference>
<dbReference type="PROSITE" id="PS50053">
    <property type="entry name" value="UBIQUITIN_2"/>
    <property type="match status" value="1"/>
</dbReference>
<organism evidence="3">
    <name type="scientific">Minutocellus polymorphus</name>
    <dbReference type="NCBI Taxonomy" id="265543"/>
    <lineage>
        <taxon>Eukaryota</taxon>
        <taxon>Sar</taxon>
        <taxon>Stramenopiles</taxon>
        <taxon>Ochrophyta</taxon>
        <taxon>Bacillariophyta</taxon>
        <taxon>Mediophyceae</taxon>
        <taxon>Cymatosirophycidae</taxon>
        <taxon>Cymatosirales</taxon>
        <taxon>Cymatosiraceae</taxon>
        <taxon>Minutocellus</taxon>
    </lineage>
</organism>
<name>A0A6U0ITS7_9STRA</name>
<dbReference type="EMBL" id="HBEJ01003297">
    <property type="protein sequence ID" value="CAD8362474.1"/>
    <property type="molecule type" value="Transcribed_RNA"/>
</dbReference>
<dbReference type="SMART" id="SM00213">
    <property type="entry name" value="UBQ"/>
    <property type="match status" value="1"/>
</dbReference>
<accession>A0A6U0ITS7</accession>